<proteinExistence type="inferred from homology"/>
<dbReference type="SUPFAM" id="SSF50346">
    <property type="entry name" value="PRC-barrel domain"/>
    <property type="match status" value="1"/>
</dbReference>
<evidence type="ECO:0000259" key="6">
    <source>
        <dbReference type="Pfam" id="PF01782"/>
    </source>
</evidence>
<dbReference type="GO" id="GO:0006364">
    <property type="term" value="P:rRNA processing"/>
    <property type="evidence" value="ECO:0007669"/>
    <property type="project" value="UniProtKB-UniRule"/>
</dbReference>
<keyword evidence="2 5" id="KW-0690">Ribosome biogenesis</keyword>
<keyword evidence="3 5" id="KW-0698">rRNA processing</keyword>
<dbReference type="EMBL" id="CP034861">
    <property type="protein sequence ID" value="QCI24450.1"/>
    <property type="molecule type" value="Genomic_DNA"/>
</dbReference>
<accession>A0A4D6YFL7</accession>
<dbReference type="Pfam" id="PF24986">
    <property type="entry name" value="PRC_RimM"/>
    <property type="match status" value="1"/>
</dbReference>
<feature type="domain" description="RimM N-terminal" evidence="6">
    <location>
        <begin position="15"/>
        <end position="95"/>
    </location>
</feature>
<evidence type="ECO:0000256" key="4">
    <source>
        <dbReference type="ARBA" id="ARBA00023186"/>
    </source>
</evidence>
<dbReference type="PANTHER" id="PTHR33692:SF1">
    <property type="entry name" value="RIBOSOME MATURATION FACTOR RIMM"/>
    <property type="match status" value="1"/>
</dbReference>
<comment type="domain">
    <text evidence="5">The PRC barrel domain binds ribosomal protein uS19.</text>
</comment>
<dbReference type="Proteomes" id="UP000298673">
    <property type="component" value="Chromosome"/>
</dbReference>
<evidence type="ECO:0000313" key="9">
    <source>
        <dbReference type="Proteomes" id="UP000298673"/>
    </source>
</evidence>
<dbReference type="Gene3D" id="2.40.30.60">
    <property type="entry name" value="RimM"/>
    <property type="match status" value="1"/>
</dbReference>
<reference evidence="8 9" key="2">
    <citation type="submission" date="2019-05" db="EMBL/GenBank/DDBJ databases">
        <title>Genome evolution of the obligate endosymbiont Buchnera aphidicola.</title>
        <authorList>
            <person name="Moran N.A."/>
        </authorList>
    </citation>
    <scope>NUCLEOTIDE SEQUENCE [LARGE SCALE GENOMIC DNA]</scope>
    <source>
        <strain evidence="8 9">Mst</strain>
    </source>
</reference>
<dbReference type="Gene3D" id="2.30.30.240">
    <property type="entry name" value="PRC-barrel domain"/>
    <property type="match status" value="1"/>
</dbReference>
<dbReference type="RefSeq" id="WP_158343703.1">
    <property type="nucleotide sequence ID" value="NZ_CP034861.1"/>
</dbReference>
<evidence type="ECO:0000313" key="8">
    <source>
        <dbReference type="EMBL" id="QCI24450.1"/>
    </source>
</evidence>
<reference evidence="8 9" key="1">
    <citation type="submission" date="2018-12" db="EMBL/GenBank/DDBJ databases">
        <authorList>
            <person name="Chong R.A."/>
        </authorList>
    </citation>
    <scope>NUCLEOTIDE SEQUENCE [LARGE SCALE GENOMIC DNA]</scope>
    <source>
        <strain evidence="8 9">Mst</strain>
    </source>
</reference>
<evidence type="ECO:0000256" key="3">
    <source>
        <dbReference type="ARBA" id="ARBA00022552"/>
    </source>
</evidence>
<dbReference type="InterPro" id="IPR056792">
    <property type="entry name" value="PRC_RimM"/>
</dbReference>
<dbReference type="PANTHER" id="PTHR33692">
    <property type="entry name" value="RIBOSOME MATURATION FACTOR RIMM"/>
    <property type="match status" value="1"/>
</dbReference>
<dbReference type="InterPro" id="IPR011033">
    <property type="entry name" value="PRC_barrel-like_sf"/>
</dbReference>
<dbReference type="OrthoDB" id="9783509at2"/>
<dbReference type="NCBIfam" id="TIGR02273">
    <property type="entry name" value="16S_RimM"/>
    <property type="match status" value="1"/>
</dbReference>
<dbReference type="InterPro" id="IPR009000">
    <property type="entry name" value="Transl_B-barrel_sf"/>
</dbReference>
<feature type="domain" description="Ribosome maturation factor RimM PRC barrel" evidence="7">
    <location>
        <begin position="107"/>
        <end position="176"/>
    </location>
</feature>
<protein>
    <recommendedName>
        <fullName evidence="5">Ribosome maturation factor RimM</fullName>
    </recommendedName>
</protein>
<comment type="subunit">
    <text evidence="5">Binds ribosomal protein uS19.</text>
</comment>
<comment type="function">
    <text evidence="5">An accessory protein needed during the final step in the assembly of 30S ribosomal subunit, possibly for assembly of the head region. Essential for efficient processing of 16S rRNA. May be needed both before and after RbfA during the maturation of 16S rRNA. It has affinity for free ribosomal 30S subunits but not for 70S ribosomes.</text>
</comment>
<dbReference type="GO" id="GO:0005737">
    <property type="term" value="C:cytoplasm"/>
    <property type="evidence" value="ECO:0007669"/>
    <property type="project" value="UniProtKB-SubCell"/>
</dbReference>
<evidence type="ECO:0000256" key="2">
    <source>
        <dbReference type="ARBA" id="ARBA00022517"/>
    </source>
</evidence>
<evidence type="ECO:0000259" key="7">
    <source>
        <dbReference type="Pfam" id="PF24986"/>
    </source>
</evidence>
<dbReference type="GO" id="GO:0043022">
    <property type="term" value="F:ribosome binding"/>
    <property type="evidence" value="ECO:0007669"/>
    <property type="project" value="InterPro"/>
</dbReference>
<keyword evidence="1 5" id="KW-0963">Cytoplasm</keyword>
<dbReference type="SUPFAM" id="SSF50447">
    <property type="entry name" value="Translation proteins"/>
    <property type="match status" value="1"/>
</dbReference>
<dbReference type="InterPro" id="IPR036976">
    <property type="entry name" value="RimM_N_sf"/>
</dbReference>
<evidence type="ECO:0000256" key="5">
    <source>
        <dbReference type="HAMAP-Rule" id="MF_00014"/>
    </source>
</evidence>
<dbReference type="HAMAP" id="MF_00014">
    <property type="entry name" value="Ribosome_mat_RimM"/>
    <property type="match status" value="1"/>
</dbReference>
<evidence type="ECO:0000256" key="1">
    <source>
        <dbReference type="ARBA" id="ARBA00022490"/>
    </source>
</evidence>
<organism evidence="8 9">
    <name type="scientific">Buchnera aphidicola</name>
    <name type="common">Muscaphis stroyani</name>
    <dbReference type="NCBI Taxonomy" id="1241869"/>
    <lineage>
        <taxon>Bacteria</taxon>
        <taxon>Pseudomonadati</taxon>
        <taxon>Pseudomonadota</taxon>
        <taxon>Gammaproteobacteria</taxon>
        <taxon>Enterobacterales</taxon>
        <taxon>Erwiniaceae</taxon>
        <taxon>Buchnera</taxon>
    </lineage>
</organism>
<gene>
    <name evidence="5 8" type="primary">rimM</name>
    <name evidence="8" type="ORF">D9V75_01900</name>
</gene>
<dbReference type="GO" id="GO:0042274">
    <property type="term" value="P:ribosomal small subunit biogenesis"/>
    <property type="evidence" value="ECO:0007669"/>
    <property type="project" value="UniProtKB-UniRule"/>
</dbReference>
<dbReference type="GO" id="GO:0005840">
    <property type="term" value="C:ribosome"/>
    <property type="evidence" value="ECO:0007669"/>
    <property type="project" value="InterPro"/>
</dbReference>
<comment type="similarity">
    <text evidence="5">Belongs to the RimM family.</text>
</comment>
<comment type="subcellular location">
    <subcellularLocation>
        <location evidence="5">Cytoplasm</location>
    </subcellularLocation>
</comment>
<sequence>MINISIKKPKKSLIVGKVGKSYGILGWITIFSFTEKKEKIFDYLPWFFLKDNKWIQIYLKNWKKYNKNFIILIKNIYDRSTVMQFTNSDIIIDKNQLPFLKKNEYYWYDIINYQVINTNQIYLGQVTDLLRTKYNDILIVKNKKNKNNHQNTLIPFIEKKIIKKIDLSKKIIIVIWN</sequence>
<dbReference type="InterPro" id="IPR011961">
    <property type="entry name" value="RimM"/>
</dbReference>
<dbReference type="Pfam" id="PF01782">
    <property type="entry name" value="RimM"/>
    <property type="match status" value="1"/>
</dbReference>
<dbReference type="AlphaFoldDB" id="A0A4D6YFL7"/>
<name>A0A4D6YFL7_9GAMM</name>
<dbReference type="InterPro" id="IPR002676">
    <property type="entry name" value="RimM_N"/>
</dbReference>
<keyword evidence="4 5" id="KW-0143">Chaperone</keyword>